<dbReference type="CDD" id="cd06859">
    <property type="entry name" value="PX_SNX1_2_like"/>
    <property type="match status" value="1"/>
</dbReference>
<accession>A0AAD7Z4N0</accession>
<protein>
    <recommendedName>
        <fullName evidence="3">PX domain-containing protein</fullName>
    </recommendedName>
</protein>
<evidence type="ECO:0000256" key="1">
    <source>
        <dbReference type="SAM" id="MobiDB-lite"/>
    </source>
</evidence>
<evidence type="ECO:0000259" key="3">
    <source>
        <dbReference type="PROSITE" id="PS50195"/>
    </source>
</evidence>
<dbReference type="PROSITE" id="PS50195">
    <property type="entry name" value="PX"/>
    <property type="match status" value="1"/>
</dbReference>
<feature type="non-terminal residue" evidence="4">
    <location>
        <position position="1"/>
    </location>
</feature>
<feature type="non-terminal residue" evidence="4">
    <location>
        <position position="292"/>
    </location>
</feature>
<dbReference type="AlphaFoldDB" id="A0AAD7Z4N0"/>
<dbReference type="SMART" id="SM00312">
    <property type="entry name" value="PX"/>
    <property type="match status" value="1"/>
</dbReference>
<evidence type="ECO:0000313" key="4">
    <source>
        <dbReference type="EMBL" id="KAJ9573834.1"/>
    </source>
</evidence>
<feature type="compositionally biased region" description="Polar residues" evidence="1">
    <location>
        <begin position="119"/>
        <end position="154"/>
    </location>
</feature>
<dbReference type="Proteomes" id="UP001233999">
    <property type="component" value="Unassembled WGS sequence"/>
</dbReference>
<dbReference type="Gene3D" id="3.30.1520.10">
    <property type="entry name" value="Phox-like domain"/>
    <property type="match status" value="1"/>
</dbReference>
<name>A0AAD7Z4N0_DIPPU</name>
<dbReference type="PANTHER" id="PTHR10555">
    <property type="entry name" value="SORTING NEXIN"/>
    <property type="match status" value="1"/>
</dbReference>
<dbReference type="SUPFAM" id="SSF64268">
    <property type="entry name" value="PX domain"/>
    <property type="match status" value="1"/>
</dbReference>
<gene>
    <name evidence="4" type="ORF">L9F63_008786</name>
</gene>
<reference evidence="4" key="1">
    <citation type="journal article" date="2023" name="IScience">
        <title>Live-bearing cockroach genome reveals convergent evolutionary mechanisms linked to viviparity in insects and beyond.</title>
        <authorList>
            <person name="Fouks B."/>
            <person name="Harrison M.C."/>
            <person name="Mikhailova A.A."/>
            <person name="Marchal E."/>
            <person name="English S."/>
            <person name="Carruthers M."/>
            <person name="Jennings E.C."/>
            <person name="Chiamaka E.L."/>
            <person name="Frigard R.A."/>
            <person name="Pippel M."/>
            <person name="Attardo G.M."/>
            <person name="Benoit J.B."/>
            <person name="Bornberg-Bauer E."/>
            <person name="Tobe S.S."/>
        </authorList>
    </citation>
    <scope>NUCLEOTIDE SEQUENCE</scope>
    <source>
        <strain evidence="4">Stay&amp;Tobe</strain>
    </source>
</reference>
<dbReference type="GO" id="GO:0005829">
    <property type="term" value="C:cytosol"/>
    <property type="evidence" value="ECO:0007669"/>
    <property type="project" value="GOC"/>
</dbReference>
<dbReference type="PANTHER" id="PTHR10555:SF170">
    <property type="entry name" value="FI18122P1"/>
    <property type="match status" value="1"/>
</dbReference>
<feature type="chain" id="PRO_5042018461" description="PX domain-containing protein" evidence="2">
    <location>
        <begin position="19"/>
        <end position="292"/>
    </location>
</feature>
<keyword evidence="2" id="KW-0732">Signal</keyword>
<keyword evidence="5" id="KW-1185">Reference proteome</keyword>
<dbReference type="InterPro" id="IPR036871">
    <property type="entry name" value="PX_dom_sf"/>
</dbReference>
<proteinExistence type="predicted"/>
<feature type="domain" description="PX" evidence="3">
    <location>
        <begin position="166"/>
        <end position="292"/>
    </location>
</feature>
<dbReference type="EMBL" id="JASPKZ010010675">
    <property type="protein sequence ID" value="KAJ9573834.1"/>
    <property type="molecule type" value="Genomic_DNA"/>
</dbReference>
<organism evidence="4 5">
    <name type="scientific">Diploptera punctata</name>
    <name type="common">Pacific beetle cockroach</name>
    <dbReference type="NCBI Taxonomy" id="6984"/>
    <lineage>
        <taxon>Eukaryota</taxon>
        <taxon>Metazoa</taxon>
        <taxon>Ecdysozoa</taxon>
        <taxon>Arthropoda</taxon>
        <taxon>Hexapoda</taxon>
        <taxon>Insecta</taxon>
        <taxon>Pterygota</taxon>
        <taxon>Neoptera</taxon>
        <taxon>Polyneoptera</taxon>
        <taxon>Dictyoptera</taxon>
        <taxon>Blattodea</taxon>
        <taxon>Blaberoidea</taxon>
        <taxon>Blaberidae</taxon>
        <taxon>Diplopterinae</taxon>
        <taxon>Diploptera</taxon>
    </lineage>
</organism>
<feature type="region of interest" description="Disordered" evidence="1">
    <location>
        <begin position="59"/>
        <end position="80"/>
    </location>
</feature>
<dbReference type="InterPro" id="IPR001683">
    <property type="entry name" value="PX_dom"/>
</dbReference>
<evidence type="ECO:0000313" key="5">
    <source>
        <dbReference type="Proteomes" id="UP001233999"/>
    </source>
</evidence>
<dbReference type="GO" id="GO:0010008">
    <property type="term" value="C:endosome membrane"/>
    <property type="evidence" value="ECO:0007669"/>
    <property type="project" value="TreeGrafter"/>
</dbReference>
<feature type="region of interest" description="Disordered" evidence="1">
    <location>
        <begin position="111"/>
        <end position="155"/>
    </location>
</feature>
<dbReference type="Pfam" id="PF00787">
    <property type="entry name" value="PX"/>
    <property type="match status" value="1"/>
</dbReference>
<dbReference type="GO" id="GO:0035091">
    <property type="term" value="F:phosphatidylinositol binding"/>
    <property type="evidence" value="ECO:0007669"/>
    <property type="project" value="InterPro"/>
</dbReference>
<comment type="caution">
    <text evidence="4">The sequence shown here is derived from an EMBL/GenBank/DDBJ whole genome shotgun (WGS) entry which is preliminary data.</text>
</comment>
<sequence length="292" mass="33171">FRIALPLFLFLRPMPTAGRSTRLMKLWPDEREPLFNNVDINQRDDDNEDLFSSAVEDVNLDDGQSPFSGATEPPKLQLTQEVNLRDETQSPFNGESETPKLQPLQEVNIHDDDDDEEQSPFNGLTEASNIQPLQDSPSVNTVQVEKPSLGSQSKPLDELEKECGDQFIEVTVTEPQKLGDGMGAYVAYRVITKTNMPLFRKRSFSVMRRFSDFLGLHDKLVEKYLRVGRIIPPAPEKSVIGMTKIKMSNQPEQGSSADFVEKRRASLERYLNRTAQHPILSVDPDFREFLET</sequence>
<dbReference type="GO" id="GO:0034498">
    <property type="term" value="P:early endosome to Golgi transport"/>
    <property type="evidence" value="ECO:0007669"/>
    <property type="project" value="TreeGrafter"/>
</dbReference>
<dbReference type="FunFam" id="3.30.1520.10:FF:000047">
    <property type="entry name" value="Sorting nexin"/>
    <property type="match status" value="1"/>
</dbReference>
<feature type="signal peptide" evidence="2">
    <location>
        <begin position="1"/>
        <end position="18"/>
    </location>
</feature>
<reference evidence="4" key="2">
    <citation type="submission" date="2023-05" db="EMBL/GenBank/DDBJ databases">
        <authorList>
            <person name="Fouks B."/>
        </authorList>
    </citation>
    <scope>NUCLEOTIDE SEQUENCE</scope>
    <source>
        <strain evidence="4">Stay&amp;Tobe</strain>
        <tissue evidence="4">Testes</tissue>
    </source>
</reference>
<evidence type="ECO:0000256" key="2">
    <source>
        <dbReference type="SAM" id="SignalP"/>
    </source>
</evidence>